<accession>A0ABD3I781</accession>
<comment type="caution">
    <text evidence="9">The sequence shown here is derived from an EMBL/GenBank/DDBJ whole genome shotgun (WGS) entry which is preliminary data.</text>
</comment>
<dbReference type="Pfam" id="PF16886">
    <property type="entry name" value="ATP-synt_ab_Xtn"/>
    <property type="match status" value="1"/>
</dbReference>
<dbReference type="GO" id="GO:0005524">
    <property type="term" value="F:ATP binding"/>
    <property type="evidence" value="ECO:0007669"/>
    <property type="project" value="UniProtKB-KW"/>
</dbReference>
<organism evidence="9 10">
    <name type="scientific">Riccia sorocarpa</name>
    <dbReference type="NCBI Taxonomy" id="122646"/>
    <lineage>
        <taxon>Eukaryota</taxon>
        <taxon>Viridiplantae</taxon>
        <taxon>Streptophyta</taxon>
        <taxon>Embryophyta</taxon>
        <taxon>Marchantiophyta</taxon>
        <taxon>Marchantiopsida</taxon>
        <taxon>Marchantiidae</taxon>
        <taxon>Marchantiales</taxon>
        <taxon>Ricciaceae</taxon>
        <taxon>Riccia</taxon>
    </lineage>
</organism>
<proteinExistence type="inferred from homology"/>
<keyword evidence="2" id="KW-0813">Transport</keyword>
<comment type="similarity">
    <text evidence="1">Belongs to the ATPase alpha/beta chains family.</text>
</comment>
<feature type="domain" description="ATPsynthase alpha/beta subunit barrel-sandwich" evidence="8">
    <location>
        <begin position="80"/>
        <end position="144"/>
    </location>
</feature>
<dbReference type="FunFam" id="2.40.50.100:FF:000008">
    <property type="entry name" value="V-type proton ATPase catalytic subunit A"/>
    <property type="match status" value="1"/>
</dbReference>
<dbReference type="AlphaFoldDB" id="A0ABD3I781"/>
<evidence type="ECO:0000313" key="9">
    <source>
        <dbReference type="EMBL" id="KAL3698240.1"/>
    </source>
</evidence>
<gene>
    <name evidence="9" type="ORF">R1sor_012316</name>
</gene>
<comment type="catalytic activity">
    <reaction evidence="7">
        <text>ATP + H2O + 4 H(+)(in) = ADP + phosphate + 5 H(+)(out)</text>
        <dbReference type="Rhea" id="RHEA:57720"/>
        <dbReference type="ChEBI" id="CHEBI:15377"/>
        <dbReference type="ChEBI" id="CHEBI:15378"/>
        <dbReference type="ChEBI" id="CHEBI:30616"/>
        <dbReference type="ChEBI" id="CHEBI:43474"/>
        <dbReference type="ChEBI" id="CHEBI:456216"/>
        <dbReference type="EC" id="7.1.2.2"/>
    </reaction>
</comment>
<reference evidence="9 10" key="1">
    <citation type="submission" date="2024-09" db="EMBL/GenBank/DDBJ databases">
        <title>Chromosome-scale assembly of Riccia sorocarpa.</title>
        <authorList>
            <person name="Paukszto L."/>
        </authorList>
    </citation>
    <scope>NUCLEOTIDE SEQUENCE [LARGE SCALE GENOMIC DNA]</scope>
    <source>
        <strain evidence="9">LP-2024</strain>
        <tissue evidence="9">Aerial parts of the thallus</tissue>
    </source>
</reference>
<evidence type="ECO:0000256" key="4">
    <source>
        <dbReference type="ARBA" id="ARBA00022840"/>
    </source>
</evidence>
<evidence type="ECO:0000256" key="1">
    <source>
        <dbReference type="ARBA" id="ARBA00008936"/>
    </source>
</evidence>
<dbReference type="Gene3D" id="3.40.50.300">
    <property type="entry name" value="P-loop containing nucleotide triphosphate hydrolases"/>
    <property type="match status" value="1"/>
</dbReference>
<evidence type="ECO:0000256" key="7">
    <source>
        <dbReference type="ARBA" id="ARBA00048383"/>
    </source>
</evidence>
<evidence type="ECO:0000256" key="6">
    <source>
        <dbReference type="ARBA" id="ARBA00023065"/>
    </source>
</evidence>
<dbReference type="EMBL" id="JBJQOH010000002">
    <property type="protein sequence ID" value="KAL3698240.1"/>
    <property type="molecule type" value="Genomic_DNA"/>
</dbReference>
<dbReference type="InterPro" id="IPR027417">
    <property type="entry name" value="P-loop_NTPase"/>
</dbReference>
<keyword evidence="3" id="KW-0547">Nucleotide-binding</keyword>
<dbReference type="InterPro" id="IPR022878">
    <property type="entry name" value="V-ATPase_asu"/>
</dbReference>
<dbReference type="Proteomes" id="UP001633002">
    <property type="component" value="Unassembled WGS sequence"/>
</dbReference>
<keyword evidence="6" id="KW-0406">Ion transport</keyword>
<evidence type="ECO:0000256" key="3">
    <source>
        <dbReference type="ARBA" id="ARBA00022741"/>
    </source>
</evidence>
<evidence type="ECO:0000259" key="8">
    <source>
        <dbReference type="Pfam" id="PF16886"/>
    </source>
</evidence>
<evidence type="ECO:0000313" key="10">
    <source>
        <dbReference type="Proteomes" id="UP001633002"/>
    </source>
</evidence>
<protein>
    <recommendedName>
        <fullName evidence="8">ATPsynthase alpha/beta subunit barrel-sandwich domain-containing protein</fullName>
    </recommendedName>
</protein>
<dbReference type="PANTHER" id="PTHR43607">
    <property type="entry name" value="V-TYPE PROTON ATPASE CATALYTIC SUBUNIT A"/>
    <property type="match status" value="1"/>
</dbReference>
<evidence type="ECO:0000256" key="2">
    <source>
        <dbReference type="ARBA" id="ARBA00022448"/>
    </source>
</evidence>
<name>A0ABD3I781_9MARC</name>
<dbReference type="InterPro" id="IPR031686">
    <property type="entry name" value="ATP-synth_a_Xtn"/>
</dbReference>
<dbReference type="Gene3D" id="2.40.50.100">
    <property type="match status" value="1"/>
</dbReference>
<keyword evidence="10" id="KW-1185">Reference proteome</keyword>
<dbReference type="PANTHER" id="PTHR43607:SF1">
    <property type="entry name" value="H(+)-TRANSPORTING TWO-SECTOR ATPASE"/>
    <property type="match status" value="1"/>
</dbReference>
<keyword evidence="4" id="KW-0067">ATP-binding</keyword>
<keyword evidence="5" id="KW-1278">Translocase</keyword>
<sequence length="201" mass="21597">MDAFKTYQKQAESAICSALGMSGTPIKRTNGGLFDPLSVELGPGILENIFDGVQPLQRAATTCTNDDNNVSWYIPRGVAVPALDRSKLWDWEPRHINVGDAVTGGDLYGTVFENSLIEHPIGVPPGAMGKVTFVAPPGKYSITSRAKRELLVPLPTLVDSKVIFSAASGFGHNKEGHPECKARVSSIMKALNQAGFADEVW</sequence>
<evidence type="ECO:0000256" key="5">
    <source>
        <dbReference type="ARBA" id="ARBA00022967"/>
    </source>
</evidence>
<dbReference type="GO" id="GO:0006811">
    <property type="term" value="P:monoatomic ion transport"/>
    <property type="evidence" value="ECO:0007669"/>
    <property type="project" value="UniProtKB-KW"/>
</dbReference>